<proteinExistence type="predicted"/>
<protein>
    <recommendedName>
        <fullName evidence="4">TonB C-terminal domain-containing protein</fullName>
    </recommendedName>
</protein>
<dbReference type="Proteomes" id="UP001055102">
    <property type="component" value="Unassembled WGS sequence"/>
</dbReference>
<dbReference type="EMBL" id="BPQR01000099">
    <property type="protein sequence ID" value="GJE08916.1"/>
    <property type="molecule type" value="Genomic_DNA"/>
</dbReference>
<evidence type="ECO:0000313" key="2">
    <source>
        <dbReference type="EMBL" id="GJE08916.1"/>
    </source>
</evidence>
<feature type="chain" id="PRO_5047480716" description="TonB C-terminal domain-containing protein" evidence="1">
    <location>
        <begin position="18"/>
        <end position="157"/>
    </location>
</feature>
<evidence type="ECO:0000256" key="1">
    <source>
        <dbReference type="SAM" id="SignalP"/>
    </source>
</evidence>
<reference evidence="2" key="1">
    <citation type="journal article" date="2021" name="Front. Microbiol.">
        <title>Comprehensive Comparative Genomics and Phenotyping of Methylobacterium Species.</title>
        <authorList>
            <person name="Alessa O."/>
            <person name="Ogura Y."/>
            <person name="Fujitani Y."/>
            <person name="Takami H."/>
            <person name="Hayashi T."/>
            <person name="Sahin N."/>
            <person name="Tani A."/>
        </authorList>
    </citation>
    <scope>NUCLEOTIDE SEQUENCE</scope>
    <source>
        <strain evidence="2">LMG 23639</strain>
    </source>
</reference>
<accession>A0ABQ4T4T5</accession>
<name>A0ABQ4T4T5_9HYPH</name>
<dbReference type="RefSeq" id="WP_373320138.1">
    <property type="nucleotide sequence ID" value="NZ_BPQR01000099.1"/>
</dbReference>
<keyword evidence="1" id="KW-0732">Signal</keyword>
<dbReference type="SUPFAM" id="SSF74653">
    <property type="entry name" value="TolA/TonB C-terminal domain"/>
    <property type="match status" value="1"/>
</dbReference>
<dbReference type="Gene3D" id="3.30.1150.10">
    <property type="match status" value="1"/>
</dbReference>
<sequence>MRARLALACLAAVCAGAAGEGRASPYGSYPLALPETLRGTVQVPLDGDRPAQVSTLGALYRALAACWTAPEGLRKLEGLEITARFALRRDGSVIGTPRITFAAGAPGPEARDVLVRATLRSIAACTPAPVTEGLGRAVAGRPLALRFVYRGPEGRGI</sequence>
<evidence type="ECO:0000313" key="3">
    <source>
        <dbReference type="Proteomes" id="UP001055102"/>
    </source>
</evidence>
<reference evidence="2" key="2">
    <citation type="submission" date="2021-08" db="EMBL/GenBank/DDBJ databases">
        <authorList>
            <person name="Tani A."/>
            <person name="Ola A."/>
            <person name="Ogura Y."/>
            <person name="Katsura K."/>
            <person name="Hayashi T."/>
        </authorList>
    </citation>
    <scope>NUCLEOTIDE SEQUENCE</scope>
    <source>
        <strain evidence="2">LMG 23639</strain>
    </source>
</reference>
<keyword evidence="3" id="KW-1185">Reference proteome</keyword>
<comment type="caution">
    <text evidence="2">The sequence shown here is derived from an EMBL/GenBank/DDBJ whole genome shotgun (WGS) entry which is preliminary data.</text>
</comment>
<evidence type="ECO:0008006" key="4">
    <source>
        <dbReference type="Google" id="ProtNLM"/>
    </source>
</evidence>
<gene>
    <name evidence="2" type="ORF">AOPFMNJM_4264</name>
</gene>
<organism evidence="2 3">
    <name type="scientific">Methylobacterium jeotgali</name>
    <dbReference type="NCBI Taxonomy" id="381630"/>
    <lineage>
        <taxon>Bacteria</taxon>
        <taxon>Pseudomonadati</taxon>
        <taxon>Pseudomonadota</taxon>
        <taxon>Alphaproteobacteria</taxon>
        <taxon>Hyphomicrobiales</taxon>
        <taxon>Methylobacteriaceae</taxon>
        <taxon>Methylobacterium</taxon>
    </lineage>
</organism>
<feature type="signal peptide" evidence="1">
    <location>
        <begin position="1"/>
        <end position="17"/>
    </location>
</feature>